<sequence>METQGHIAGSASALLGLLPFVLGSLAAPLVGIAGEHTAVPMGVVIFLASFLALVSYYGLVRKTSLAVQASR</sequence>
<evidence type="ECO:0000256" key="1">
    <source>
        <dbReference type="SAM" id="Phobius"/>
    </source>
</evidence>
<accession>A0ABV5WCJ3</accession>
<name>A0ABV5WCJ3_9BACI</name>
<keyword evidence="1" id="KW-0812">Transmembrane</keyword>
<dbReference type="Proteomes" id="UP001589609">
    <property type="component" value="Unassembled WGS sequence"/>
</dbReference>
<evidence type="ECO:0000313" key="2">
    <source>
        <dbReference type="EMBL" id="MFB9758307.1"/>
    </source>
</evidence>
<feature type="transmembrane region" description="Helical" evidence="1">
    <location>
        <begin position="36"/>
        <end position="59"/>
    </location>
</feature>
<keyword evidence="1" id="KW-0472">Membrane</keyword>
<evidence type="ECO:0008006" key="4">
    <source>
        <dbReference type="Google" id="ProtNLM"/>
    </source>
</evidence>
<comment type="caution">
    <text evidence="2">The sequence shown here is derived from an EMBL/GenBank/DDBJ whole genome shotgun (WGS) entry which is preliminary data.</text>
</comment>
<keyword evidence="3" id="KW-1185">Reference proteome</keyword>
<organism evidence="2 3">
    <name type="scientific">Ectobacillus funiculus</name>
    <dbReference type="NCBI Taxonomy" id="137993"/>
    <lineage>
        <taxon>Bacteria</taxon>
        <taxon>Bacillati</taxon>
        <taxon>Bacillota</taxon>
        <taxon>Bacilli</taxon>
        <taxon>Bacillales</taxon>
        <taxon>Bacillaceae</taxon>
        <taxon>Ectobacillus</taxon>
    </lineage>
</organism>
<dbReference type="Gene3D" id="1.20.1720.10">
    <property type="entry name" value="Multidrug resistance protein D"/>
    <property type="match status" value="1"/>
</dbReference>
<gene>
    <name evidence="2" type="ORF">ACFFMS_07200</name>
</gene>
<reference evidence="2 3" key="1">
    <citation type="submission" date="2024-09" db="EMBL/GenBank/DDBJ databases">
        <authorList>
            <person name="Sun Q."/>
            <person name="Mori K."/>
        </authorList>
    </citation>
    <scope>NUCLEOTIDE SEQUENCE [LARGE SCALE GENOMIC DNA]</scope>
    <source>
        <strain evidence="2 3">JCM 11201</strain>
    </source>
</reference>
<dbReference type="RefSeq" id="WP_379948578.1">
    <property type="nucleotide sequence ID" value="NZ_JBHMAF010000024.1"/>
</dbReference>
<keyword evidence="1" id="KW-1133">Transmembrane helix</keyword>
<dbReference type="EMBL" id="JBHMAF010000024">
    <property type="protein sequence ID" value="MFB9758307.1"/>
    <property type="molecule type" value="Genomic_DNA"/>
</dbReference>
<proteinExistence type="predicted"/>
<evidence type="ECO:0000313" key="3">
    <source>
        <dbReference type="Proteomes" id="UP001589609"/>
    </source>
</evidence>
<protein>
    <recommendedName>
        <fullName evidence="4">MFS transporter</fullName>
    </recommendedName>
</protein>